<keyword evidence="2" id="KW-1003">Cell membrane</keyword>
<dbReference type="AlphaFoldDB" id="A0A6J6FE11"/>
<comment type="subcellular location">
    <subcellularLocation>
        <location evidence="1">Cell membrane</location>
    </subcellularLocation>
</comment>
<dbReference type="GO" id="GO:0005886">
    <property type="term" value="C:plasma membrane"/>
    <property type="evidence" value="ECO:0007669"/>
    <property type="project" value="UniProtKB-SubCell"/>
</dbReference>
<keyword evidence="4" id="KW-0472">Membrane</keyword>
<evidence type="ECO:0000256" key="4">
    <source>
        <dbReference type="ARBA" id="ARBA00023136"/>
    </source>
</evidence>
<feature type="domain" description="ABC transporter substrate-binding protein PnrA-like" evidence="6">
    <location>
        <begin position="42"/>
        <end position="291"/>
    </location>
</feature>
<dbReference type="InterPro" id="IPR050957">
    <property type="entry name" value="BMP_lipoprotein"/>
</dbReference>
<keyword evidence="3" id="KW-0732">Signal</keyword>
<evidence type="ECO:0000256" key="3">
    <source>
        <dbReference type="ARBA" id="ARBA00022729"/>
    </source>
</evidence>
<dbReference type="Pfam" id="PF02608">
    <property type="entry name" value="Bmp"/>
    <property type="match status" value="1"/>
</dbReference>
<evidence type="ECO:0000256" key="5">
    <source>
        <dbReference type="ARBA" id="ARBA00023288"/>
    </source>
</evidence>
<evidence type="ECO:0000256" key="2">
    <source>
        <dbReference type="ARBA" id="ARBA00022475"/>
    </source>
</evidence>
<proteinExistence type="predicted"/>
<dbReference type="InterPro" id="IPR003760">
    <property type="entry name" value="PnrA-like"/>
</dbReference>
<accession>A0A6J6FE11</accession>
<dbReference type="Gene3D" id="3.40.50.2300">
    <property type="match status" value="2"/>
</dbReference>
<dbReference type="PANTHER" id="PTHR34296:SF2">
    <property type="entry name" value="ABC TRANSPORTER GUANOSINE-BINDING PROTEIN NUPN"/>
    <property type="match status" value="1"/>
</dbReference>
<evidence type="ECO:0000256" key="1">
    <source>
        <dbReference type="ARBA" id="ARBA00004236"/>
    </source>
</evidence>
<name>A0A6J6FE11_9ZZZZ</name>
<dbReference type="EMBL" id="CAEZUD010000010">
    <property type="protein sequence ID" value="CAB4585969.1"/>
    <property type="molecule type" value="Genomic_DNA"/>
</dbReference>
<dbReference type="PANTHER" id="PTHR34296">
    <property type="entry name" value="TRANSCRIPTIONAL ACTIVATOR PROTEIN MED"/>
    <property type="match status" value="1"/>
</dbReference>
<sequence>MKLSVYSRALKHFSRLAIGVLTLSSISISPSAQAIETSVRIAMVYDLGGLGDGGVNDSAALGTKYVRQKFGLSPFDLREVVTVGSETDRLERLTFLAKAGYNLVIAVGKNWSAAMALAATNYPESQFAIIGGSATDQVNVSVMKFSTKEESFLAGVLAAASSTSKKIGYIAPSSDYESEDGQSAFIAGAKYGNPKVKVSGSILESGASLQVKNMAAGGVDVIYSRWAQNADVYSTILALSKKKKIKMIGNQPDQYFLSSAVAQKILLASVVEDYGLPVKQLVAAALDGQTILDIVDAQRGIYGYLYTSKNGGISLKNYSASSSALTRYSMAKSALSNGRIKL</sequence>
<gene>
    <name evidence="7" type="ORF">UFOPK1778_00342</name>
</gene>
<keyword evidence="5" id="KW-0449">Lipoprotein</keyword>
<reference evidence="7" key="1">
    <citation type="submission" date="2020-05" db="EMBL/GenBank/DDBJ databases">
        <authorList>
            <person name="Chiriac C."/>
            <person name="Salcher M."/>
            <person name="Ghai R."/>
            <person name="Kavagutti S V."/>
        </authorList>
    </citation>
    <scope>NUCLEOTIDE SEQUENCE</scope>
</reference>
<organism evidence="7">
    <name type="scientific">freshwater metagenome</name>
    <dbReference type="NCBI Taxonomy" id="449393"/>
    <lineage>
        <taxon>unclassified sequences</taxon>
        <taxon>metagenomes</taxon>
        <taxon>ecological metagenomes</taxon>
    </lineage>
</organism>
<evidence type="ECO:0000259" key="6">
    <source>
        <dbReference type="Pfam" id="PF02608"/>
    </source>
</evidence>
<protein>
    <submittedName>
        <fullName evidence="7">Unannotated protein</fullName>
    </submittedName>
</protein>
<evidence type="ECO:0000313" key="7">
    <source>
        <dbReference type="EMBL" id="CAB4585969.1"/>
    </source>
</evidence>